<dbReference type="Pfam" id="PF01593">
    <property type="entry name" value="Amino_oxidase"/>
    <property type="match status" value="1"/>
</dbReference>
<dbReference type="InterPro" id="IPR002937">
    <property type="entry name" value="Amino_oxidase"/>
</dbReference>
<evidence type="ECO:0000256" key="4">
    <source>
        <dbReference type="ARBA" id="ARBA00022857"/>
    </source>
</evidence>
<feature type="domain" description="Amine oxidase" evidence="6">
    <location>
        <begin position="13"/>
        <end position="494"/>
    </location>
</feature>
<accession>A0A6N9Q7V3</accession>
<evidence type="ECO:0000313" key="7">
    <source>
        <dbReference type="EMBL" id="NBI30889.1"/>
    </source>
</evidence>
<dbReference type="RefSeq" id="WP_160647696.1">
    <property type="nucleotide sequence ID" value="NZ_SIJB01000043.1"/>
</dbReference>
<dbReference type="GO" id="GO:0016491">
    <property type="term" value="F:oxidoreductase activity"/>
    <property type="evidence" value="ECO:0007669"/>
    <property type="project" value="InterPro"/>
</dbReference>
<keyword evidence="3" id="KW-0274">FAD</keyword>
<keyword evidence="5" id="KW-0520">NAD</keyword>
<dbReference type="OrthoDB" id="9814556at2"/>
<dbReference type="PANTHER" id="PTHR46091:SF3">
    <property type="entry name" value="AMINE OXIDASE DOMAIN-CONTAINING PROTEIN"/>
    <property type="match status" value="1"/>
</dbReference>
<evidence type="ECO:0000313" key="8">
    <source>
        <dbReference type="Proteomes" id="UP000448943"/>
    </source>
</evidence>
<comment type="caution">
    <text evidence="7">The sequence shown here is derived from an EMBL/GenBank/DDBJ whole genome shotgun (WGS) entry which is preliminary data.</text>
</comment>
<organism evidence="7 8">
    <name type="scientific">Chengkuizengella marina</name>
    <dbReference type="NCBI Taxonomy" id="2507566"/>
    <lineage>
        <taxon>Bacteria</taxon>
        <taxon>Bacillati</taxon>
        <taxon>Bacillota</taxon>
        <taxon>Bacilli</taxon>
        <taxon>Bacillales</taxon>
        <taxon>Paenibacillaceae</taxon>
        <taxon>Chengkuizengella</taxon>
    </lineage>
</organism>
<evidence type="ECO:0000256" key="5">
    <source>
        <dbReference type="ARBA" id="ARBA00023027"/>
    </source>
</evidence>
<dbReference type="AlphaFoldDB" id="A0A6N9Q7V3"/>
<dbReference type="InterPro" id="IPR052206">
    <property type="entry name" value="Retinol_saturase"/>
</dbReference>
<reference evidence="7 8" key="1">
    <citation type="submission" date="2019-01" db="EMBL/GenBank/DDBJ databases">
        <title>Chengkuizengella sp. nov., isolated from deep-sea sediment of East Pacific Ocean.</title>
        <authorList>
            <person name="Yang J."/>
            <person name="Lai Q."/>
            <person name="Shao Z."/>
        </authorList>
    </citation>
    <scope>NUCLEOTIDE SEQUENCE [LARGE SCALE GENOMIC DNA]</scope>
    <source>
        <strain evidence="7 8">YPA3-1-1</strain>
    </source>
</reference>
<dbReference type="Gene3D" id="3.50.50.60">
    <property type="entry name" value="FAD/NAD(P)-binding domain"/>
    <property type="match status" value="2"/>
</dbReference>
<keyword evidence="4" id="KW-0521">NADP</keyword>
<dbReference type="SUPFAM" id="SSF51905">
    <property type="entry name" value="FAD/NAD(P)-binding domain"/>
    <property type="match status" value="1"/>
</dbReference>
<proteinExistence type="predicted"/>
<dbReference type="EMBL" id="SIJB01000043">
    <property type="protein sequence ID" value="NBI30889.1"/>
    <property type="molecule type" value="Genomic_DNA"/>
</dbReference>
<evidence type="ECO:0000259" key="6">
    <source>
        <dbReference type="Pfam" id="PF01593"/>
    </source>
</evidence>
<keyword evidence="2" id="KW-0732">Signal</keyword>
<evidence type="ECO:0000256" key="1">
    <source>
        <dbReference type="ARBA" id="ARBA00022630"/>
    </source>
</evidence>
<keyword evidence="1" id="KW-0285">Flavoprotein</keyword>
<keyword evidence="8" id="KW-1185">Reference proteome</keyword>
<protein>
    <submittedName>
        <fullName evidence="7">NAD(P)/FAD-dependent oxidoreductase</fullName>
    </submittedName>
</protein>
<evidence type="ECO:0000256" key="2">
    <source>
        <dbReference type="ARBA" id="ARBA00022729"/>
    </source>
</evidence>
<dbReference type="PANTHER" id="PTHR46091">
    <property type="entry name" value="BLR7054 PROTEIN"/>
    <property type="match status" value="1"/>
</dbReference>
<gene>
    <name evidence="7" type="ORF">ERL59_18220</name>
</gene>
<name>A0A6N9Q7V3_9BACL</name>
<dbReference type="Proteomes" id="UP000448943">
    <property type="component" value="Unassembled WGS sequence"/>
</dbReference>
<sequence length="504" mass="57485">MFSYDVLVIGSGIGGLCAAARLSELGYKVAVFEHHIRPGGYATNFSRKGKYSFDVSLHGIASLDEGEICYDVFSKCGIMDRITPLKKDHPYTVVWEGKKIDIPQNPEQYLTVLKEMFPHEKEGISNLFQDLYSFNKEMIFLKDSTIPKEEKQQLFPIKAKLFMQWSQMTTEEVMKQYVRDEEFISFFTLLWPYYGLPPRTLSSHYFFVPWLGYHLDGTYYVKGGAQAIADALAEVIEEKGGKVYLRQEVTEIIVENNKAIGIKTKKGEIFKGKWIVSNASPQMTFSKLIGETYVDPSYRKEFEKLEIGPSVTQLYIGLKEDPSKYNLVDEDILFVKEKDLSKDYDYLHNGNYEKANFGITNYYKLDPELSPNGKPVIVLAFIDFIENWPENKEDYQLKKEEVTNYFLEQLEAHYPGITSSIEVLELGTPRTMQKYTKNPAGAVYGFAQTVEQSGLLRLERKTPLDQLSLVGAWTRPGGGYQGAAVSGASEANRIHKYLKQMISS</sequence>
<dbReference type="InterPro" id="IPR036188">
    <property type="entry name" value="FAD/NAD-bd_sf"/>
</dbReference>
<evidence type="ECO:0000256" key="3">
    <source>
        <dbReference type="ARBA" id="ARBA00022827"/>
    </source>
</evidence>